<comment type="caution">
    <text evidence="5">The sequence shown here is derived from an EMBL/GenBank/DDBJ whole genome shotgun (WGS) entry which is preliminary data.</text>
</comment>
<dbReference type="PRINTS" id="PR00080">
    <property type="entry name" value="SDRFAMILY"/>
</dbReference>
<dbReference type="STRING" id="1794912.AXX12_02260"/>
<evidence type="ECO:0000313" key="6">
    <source>
        <dbReference type="Proteomes" id="UP000076268"/>
    </source>
</evidence>
<reference evidence="5 6" key="1">
    <citation type="submission" date="2016-02" db="EMBL/GenBank/DDBJ databases">
        <title>Anaerosporomusa subterraneum gen. nov., sp. nov., a spore-forming obligate anaerobe isolated from saprolite.</title>
        <authorList>
            <person name="Choi J.K."/>
            <person name="Shah M."/>
            <person name="Yee N."/>
        </authorList>
    </citation>
    <scope>NUCLEOTIDE SEQUENCE [LARGE SCALE GENOMIC DNA]</scope>
    <source>
        <strain evidence="5 6">RU4</strain>
    </source>
</reference>
<accession>A0A154BSV9</accession>
<dbReference type="CDD" id="cd05333">
    <property type="entry name" value="BKR_SDR_c"/>
    <property type="match status" value="1"/>
</dbReference>
<keyword evidence="3" id="KW-0560">Oxidoreductase</keyword>
<dbReference type="AlphaFoldDB" id="A0A154BSV9"/>
<sequence length="246" mass="25870">MRGLKDKVAIITGAAGGIGKATALRFAAEGTYVVVADFADGSGTVAEVEQLGSKGLYVQVDVTNPDSVKAMVEKAKEVFGRVDVLINNAGITKDAMMKKMSKDAWDAVIGVNLTGVFNCTSAVLPIMLEQQSGVVLTTSSVVGIYGNLGQTNYAASKWGVIGMTKSWAKEMAKNGLRFNCVAPGFIATDMVKKIPEQVLKEKIIIKIPQGRLGEPEEIAAAFAFLASDDAKFINGTVLSVDGACTL</sequence>
<dbReference type="EMBL" id="LSGP01000013">
    <property type="protein sequence ID" value="KYZ76987.1"/>
    <property type="molecule type" value="Genomic_DNA"/>
</dbReference>
<dbReference type="InterPro" id="IPR036291">
    <property type="entry name" value="NAD(P)-bd_dom_sf"/>
</dbReference>
<evidence type="ECO:0000256" key="1">
    <source>
        <dbReference type="ARBA" id="ARBA00006484"/>
    </source>
</evidence>
<dbReference type="Pfam" id="PF13561">
    <property type="entry name" value="adh_short_C2"/>
    <property type="match status" value="1"/>
</dbReference>
<dbReference type="Proteomes" id="UP000076268">
    <property type="component" value="Unassembled WGS sequence"/>
</dbReference>
<dbReference type="NCBIfam" id="NF005559">
    <property type="entry name" value="PRK07231.1"/>
    <property type="match status" value="1"/>
</dbReference>
<gene>
    <name evidence="5" type="ORF">AXX12_02260</name>
</gene>
<evidence type="ECO:0000259" key="4">
    <source>
        <dbReference type="SMART" id="SM00822"/>
    </source>
</evidence>
<dbReference type="PROSITE" id="PS00061">
    <property type="entry name" value="ADH_SHORT"/>
    <property type="match status" value="1"/>
</dbReference>
<name>A0A154BSV9_ANASB</name>
<dbReference type="PANTHER" id="PTHR42879">
    <property type="entry name" value="3-OXOACYL-(ACYL-CARRIER-PROTEIN) REDUCTASE"/>
    <property type="match status" value="1"/>
</dbReference>
<dbReference type="PRINTS" id="PR00081">
    <property type="entry name" value="GDHRDH"/>
</dbReference>
<dbReference type="NCBIfam" id="NF009466">
    <property type="entry name" value="PRK12826.1-2"/>
    <property type="match status" value="1"/>
</dbReference>
<dbReference type="SMART" id="SM00822">
    <property type="entry name" value="PKS_KR"/>
    <property type="match status" value="1"/>
</dbReference>
<dbReference type="FunFam" id="3.40.50.720:FF:000115">
    <property type="entry name" value="3-oxoacyl-[acyl-carrier-protein] reductase FabG"/>
    <property type="match status" value="1"/>
</dbReference>
<evidence type="ECO:0000313" key="5">
    <source>
        <dbReference type="EMBL" id="KYZ76987.1"/>
    </source>
</evidence>
<dbReference type="SUPFAM" id="SSF51735">
    <property type="entry name" value="NAD(P)-binding Rossmann-fold domains"/>
    <property type="match status" value="1"/>
</dbReference>
<proteinExistence type="inferred from homology"/>
<evidence type="ECO:0000256" key="2">
    <source>
        <dbReference type="ARBA" id="ARBA00022857"/>
    </source>
</evidence>
<organism evidence="5 6">
    <name type="scientific">Anaerosporomusa subterranea</name>
    <dbReference type="NCBI Taxonomy" id="1794912"/>
    <lineage>
        <taxon>Bacteria</taxon>
        <taxon>Bacillati</taxon>
        <taxon>Bacillota</taxon>
        <taxon>Negativicutes</taxon>
        <taxon>Acetonemataceae</taxon>
        <taxon>Anaerosporomusa</taxon>
    </lineage>
</organism>
<keyword evidence="6" id="KW-1185">Reference proteome</keyword>
<dbReference type="InterPro" id="IPR002347">
    <property type="entry name" value="SDR_fam"/>
</dbReference>
<dbReference type="OrthoDB" id="9803333at2"/>
<dbReference type="GO" id="GO:0016491">
    <property type="term" value="F:oxidoreductase activity"/>
    <property type="evidence" value="ECO:0007669"/>
    <property type="project" value="UniProtKB-KW"/>
</dbReference>
<dbReference type="Gene3D" id="3.40.50.720">
    <property type="entry name" value="NAD(P)-binding Rossmann-like Domain"/>
    <property type="match status" value="1"/>
</dbReference>
<dbReference type="RefSeq" id="WP_066238488.1">
    <property type="nucleotide sequence ID" value="NZ_LSGP01000013.1"/>
</dbReference>
<dbReference type="InterPro" id="IPR057326">
    <property type="entry name" value="KR_dom"/>
</dbReference>
<protein>
    <submittedName>
        <fullName evidence="5">Beta-ketoacyl-ACP reductase</fullName>
    </submittedName>
</protein>
<dbReference type="PANTHER" id="PTHR42879:SF2">
    <property type="entry name" value="3-OXOACYL-[ACYL-CARRIER-PROTEIN] REDUCTASE FABG"/>
    <property type="match status" value="1"/>
</dbReference>
<comment type="similarity">
    <text evidence="1">Belongs to the short-chain dehydrogenases/reductases (SDR) family.</text>
</comment>
<dbReference type="GO" id="GO:0032787">
    <property type="term" value="P:monocarboxylic acid metabolic process"/>
    <property type="evidence" value="ECO:0007669"/>
    <property type="project" value="UniProtKB-ARBA"/>
</dbReference>
<keyword evidence="2" id="KW-0521">NADP</keyword>
<dbReference type="InterPro" id="IPR020904">
    <property type="entry name" value="Sc_DH/Rdtase_CS"/>
</dbReference>
<feature type="domain" description="Ketoreductase" evidence="4">
    <location>
        <begin position="7"/>
        <end position="189"/>
    </location>
</feature>
<dbReference type="InterPro" id="IPR050259">
    <property type="entry name" value="SDR"/>
</dbReference>
<evidence type="ECO:0000256" key="3">
    <source>
        <dbReference type="ARBA" id="ARBA00023002"/>
    </source>
</evidence>